<comment type="caution">
    <text evidence="1">The sequence shown here is derived from an EMBL/GenBank/DDBJ whole genome shotgun (WGS) entry which is preliminary data.</text>
</comment>
<protein>
    <submittedName>
        <fullName evidence="1">Uncharacterized protein</fullName>
    </submittedName>
</protein>
<name>A0A6A4JIB4_APOLU</name>
<dbReference type="PROSITE" id="PS50878">
    <property type="entry name" value="RT_POL"/>
    <property type="match status" value="1"/>
</dbReference>
<reference evidence="1" key="1">
    <citation type="journal article" date="2021" name="Mol. Ecol. Resour.">
        <title>Apolygus lucorum genome provides insights into omnivorousness and mesophyll feeding.</title>
        <authorList>
            <person name="Liu Y."/>
            <person name="Liu H."/>
            <person name="Wang H."/>
            <person name="Huang T."/>
            <person name="Liu B."/>
            <person name="Yang B."/>
            <person name="Yin L."/>
            <person name="Li B."/>
            <person name="Zhang Y."/>
            <person name="Zhang S."/>
            <person name="Jiang F."/>
            <person name="Zhang X."/>
            <person name="Ren Y."/>
            <person name="Wang B."/>
            <person name="Wang S."/>
            <person name="Lu Y."/>
            <person name="Wu K."/>
            <person name="Fan W."/>
            <person name="Wang G."/>
        </authorList>
    </citation>
    <scope>NUCLEOTIDE SEQUENCE</scope>
    <source>
        <strain evidence="1">12Hb</strain>
    </source>
</reference>
<accession>A0A6A4JIB4</accession>
<dbReference type="Pfam" id="PF20049">
    <property type="entry name" value="DUF6451"/>
    <property type="match status" value="1"/>
</dbReference>
<proteinExistence type="predicted"/>
<dbReference type="PANTHER" id="PTHR47027:SF25">
    <property type="entry name" value="REVERSE TRANSCRIPTASE DOMAIN-CONTAINING PROTEIN"/>
    <property type="match status" value="1"/>
</dbReference>
<dbReference type="PANTHER" id="PTHR47027">
    <property type="entry name" value="REVERSE TRANSCRIPTASE DOMAIN-CONTAINING PROTEIN"/>
    <property type="match status" value="1"/>
</dbReference>
<sequence length="346" mass="40146">MWDIMAKYGIPSKILGIIKAMYEGYECQVVHDGVLSESFHIHSGVKQGCVLSPTLFIIVLDAVMWGAVGGRKRGIQWTLNERLEDLDFADDLCLISQRFTDLQAKLSALDIAAAGVGLRINSSKTKEMRIKARTDQPLVLRVANVERVDSFFYLGSVVTEEGGSDQDVRTRIRKANGAFVQLYPVWKSGHISRRTKLRIFNTNVKSVLLYGCETWKVSVAITKRLQVFVNRCLRRIMKIWWPETIRNEELWQLTEQEHIGTEILRRKWRWIGHTLRREDAIEKDALEWNPQGERRQGRPRISWRRSVEKEARLMGRTWGEVKRLAPDRDGWKRFVEALCSSRSHRN</sequence>
<dbReference type="OrthoDB" id="6626863at2759"/>
<organism evidence="1 2">
    <name type="scientific">Apolygus lucorum</name>
    <name type="common">Small green plant bug</name>
    <name type="synonym">Lygocoris lucorum</name>
    <dbReference type="NCBI Taxonomy" id="248454"/>
    <lineage>
        <taxon>Eukaryota</taxon>
        <taxon>Metazoa</taxon>
        <taxon>Ecdysozoa</taxon>
        <taxon>Arthropoda</taxon>
        <taxon>Hexapoda</taxon>
        <taxon>Insecta</taxon>
        <taxon>Pterygota</taxon>
        <taxon>Neoptera</taxon>
        <taxon>Paraneoptera</taxon>
        <taxon>Hemiptera</taxon>
        <taxon>Heteroptera</taxon>
        <taxon>Panheteroptera</taxon>
        <taxon>Cimicomorpha</taxon>
        <taxon>Miridae</taxon>
        <taxon>Mirini</taxon>
        <taxon>Apolygus</taxon>
    </lineage>
</organism>
<dbReference type="Proteomes" id="UP000466442">
    <property type="component" value="Linkage Group LG9"/>
</dbReference>
<evidence type="ECO:0000313" key="1">
    <source>
        <dbReference type="EMBL" id="KAF6205810.1"/>
    </source>
</evidence>
<dbReference type="Pfam" id="PF00078">
    <property type="entry name" value="RVT_1"/>
    <property type="match status" value="1"/>
</dbReference>
<dbReference type="InterPro" id="IPR000477">
    <property type="entry name" value="RT_dom"/>
</dbReference>
<keyword evidence="2" id="KW-1185">Reference proteome</keyword>
<dbReference type="EMBL" id="WIXP02000009">
    <property type="protein sequence ID" value="KAF6205810.1"/>
    <property type="molecule type" value="Genomic_DNA"/>
</dbReference>
<evidence type="ECO:0000313" key="2">
    <source>
        <dbReference type="Proteomes" id="UP000466442"/>
    </source>
</evidence>
<dbReference type="InterPro" id="IPR045609">
    <property type="entry name" value="DUF6451"/>
</dbReference>
<dbReference type="AlphaFoldDB" id="A0A6A4JIB4"/>
<gene>
    <name evidence="1" type="ORF">GE061_019984</name>
</gene>